<evidence type="ECO:0000313" key="17">
    <source>
        <dbReference type="EMBL" id="VIO88554.1"/>
    </source>
</evidence>
<dbReference type="InterPro" id="IPR050198">
    <property type="entry name" value="Non-receptor_tyrosine_kinases"/>
</dbReference>
<dbReference type="Proteomes" id="UP000006672">
    <property type="component" value="Unassembled WGS sequence"/>
</dbReference>
<evidence type="ECO:0000313" key="20">
    <source>
        <dbReference type="WormBase" id="Bm8738"/>
    </source>
</evidence>
<dbReference type="WBParaSite" id="Bm8738.1">
    <property type="protein sequence ID" value="Bm8738.1"/>
    <property type="gene ID" value="WBGene00228999"/>
</dbReference>
<dbReference type="FunFam" id="3.30.200.20:FF:000518">
    <property type="entry name" value="Tyrosine-protein kinase"/>
    <property type="match status" value="1"/>
</dbReference>
<dbReference type="InterPro" id="IPR000719">
    <property type="entry name" value="Prot_kinase_dom"/>
</dbReference>
<dbReference type="PROSITE" id="PS00109">
    <property type="entry name" value="PROTEIN_KINASE_TYR"/>
    <property type="match status" value="1"/>
</dbReference>
<accession>A0A4E9EWJ1</accession>
<dbReference type="InterPro" id="IPR001245">
    <property type="entry name" value="Ser-Thr/Tyr_kinase_cat_dom"/>
</dbReference>
<dbReference type="PROSITE" id="PS50011">
    <property type="entry name" value="PROTEIN_KINASE_DOM"/>
    <property type="match status" value="1"/>
</dbReference>
<dbReference type="InterPro" id="IPR036860">
    <property type="entry name" value="SH2_dom_sf"/>
</dbReference>
<feature type="domain" description="SH2" evidence="14">
    <location>
        <begin position="238"/>
        <end position="332"/>
    </location>
</feature>
<dbReference type="InterPro" id="IPR017441">
    <property type="entry name" value="Protein_kinase_ATP_BS"/>
</dbReference>
<dbReference type="InterPro" id="IPR000980">
    <property type="entry name" value="SH2"/>
</dbReference>
<keyword evidence="1 12" id="KW-0808">Transferase</keyword>
<reference evidence="16" key="2">
    <citation type="submission" date="2012-12" db="EMBL/GenBank/DDBJ databases">
        <authorList>
            <person name="Gao Y.W."/>
            <person name="Fan S.T."/>
            <person name="Sun H.T."/>
            <person name="Wang Z."/>
            <person name="Gao X.L."/>
            <person name="Li Y.G."/>
            <person name="Wang T.C."/>
            <person name="Zhang K."/>
            <person name="Xu W.W."/>
            <person name="Yu Z.J."/>
            <person name="Xia X.Z."/>
        </authorList>
    </citation>
    <scope>NUCLEOTIDE SEQUENCE</scope>
    <source>
        <strain evidence="16">FR3</strain>
    </source>
</reference>
<feature type="compositionally biased region" description="Basic and acidic residues" evidence="13">
    <location>
        <begin position="17"/>
        <end position="37"/>
    </location>
</feature>
<dbReference type="Pfam" id="PF00017">
    <property type="entry name" value="SH2"/>
    <property type="match status" value="1"/>
</dbReference>
<evidence type="ECO:0000259" key="15">
    <source>
        <dbReference type="PROSITE" id="PS50011"/>
    </source>
</evidence>
<dbReference type="InterPro" id="IPR011009">
    <property type="entry name" value="Kinase-like_dom_sf"/>
</dbReference>
<keyword evidence="5 12" id="KW-0829">Tyrosine-protein kinase</keyword>
<evidence type="ECO:0000313" key="19">
    <source>
        <dbReference type="WBParaSite" id="Bm8738.1"/>
    </source>
</evidence>
<dbReference type="Pfam" id="PF07714">
    <property type="entry name" value="PK_Tyr_Ser-Thr"/>
    <property type="match status" value="1"/>
</dbReference>
<keyword evidence="3 12" id="KW-0418">Kinase</keyword>
<keyword evidence="4 8" id="KW-0067">ATP-binding</keyword>
<keyword evidence="18" id="KW-1185">Reference proteome</keyword>
<evidence type="ECO:0000313" key="18">
    <source>
        <dbReference type="Proteomes" id="UP000006672"/>
    </source>
</evidence>
<comment type="catalytic activity">
    <reaction evidence="6 12">
        <text>L-tyrosyl-[protein] + ATP = O-phospho-L-tyrosyl-[protein] + ADP + H(+)</text>
        <dbReference type="Rhea" id="RHEA:10596"/>
        <dbReference type="Rhea" id="RHEA-COMP:10136"/>
        <dbReference type="Rhea" id="RHEA-COMP:20101"/>
        <dbReference type="ChEBI" id="CHEBI:15378"/>
        <dbReference type="ChEBI" id="CHEBI:30616"/>
        <dbReference type="ChEBI" id="CHEBI:46858"/>
        <dbReference type="ChEBI" id="CHEBI:61978"/>
        <dbReference type="ChEBI" id="CHEBI:456216"/>
        <dbReference type="EC" id="2.7.10.2"/>
    </reaction>
</comment>
<dbReference type="GeneID" id="6100501"/>
<evidence type="ECO:0000313" key="16">
    <source>
        <dbReference type="EMBL" id="CRZ22716.1"/>
    </source>
</evidence>
<evidence type="ECO:0000256" key="5">
    <source>
        <dbReference type="ARBA" id="ARBA00023137"/>
    </source>
</evidence>
<dbReference type="EC" id="2.7.10.2" evidence="12"/>
<feature type="compositionally biased region" description="Basic residues" evidence="13">
    <location>
        <begin position="644"/>
        <end position="663"/>
    </location>
</feature>
<evidence type="ECO:0000256" key="11">
    <source>
        <dbReference type="PROSITE-ProRule" id="PRU10141"/>
    </source>
</evidence>
<reference evidence="19" key="4">
    <citation type="submission" date="2019-12" db="UniProtKB">
        <authorList>
            <consortium name="WormBaseParasite"/>
        </authorList>
    </citation>
    <scope>IDENTIFICATION</scope>
</reference>
<dbReference type="EMBL" id="CAAKNF010000196">
    <property type="protein sequence ID" value="VIO88554.1"/>
    <property type="molecule type" value="Genomic_DNA"/>
</dbReference>
<keyword evidence="9" id="KW-0479">Metal-binding</keyword>
<feature type="binding site" evidence="8">
    <location>
        <position position="474"/>
    </location>
    <ligand>
        <name>ATP</name>
        <dbReference type="ChEBI" id="CHEBI:30616"/>
    </ligand>
</feature>
<evidence type="ECO:0000256" key="4">
    <source>
        <dbReference type="ARBA" id="ARBA00022840"/>
    </source>
</evidence>
<dbReference type="EMBL" id="LN856620">
    <property type="protein sequence ID" value="CRZ22716.1"/>
    <property type="molecule type" value="Genomic_DNA"/>
</dbReference>
<dbReference type="PANTHER" id="PTHR24418">
    <property type="entry name" value="TYROSINE-PROTEIN KINASE"/>
    <property type="match status" value="1"/>
</dbReference>
<feature type="binding site" evidence="9">
    <location>
        <position position="475"/>
    </location>
    <ligand>
        <name>Mg(2+)</name>
        <dbReference type="ChEBI" id="CHEBI:18420"/>
    </ligand>
</feature>
<dbReference type="PROSITE" id="PS50001">
    <property type="entry name" value="SH2"/>
    <property type="match status" value="1"/>
</dbReference>
<feature type="binding site" evidence="11">
    <location>
        <position position="376"/>
    </location>
    <ligand>
        <name>ATP</name>
        <dbReference type="ChEBI" id="CHEBI:30616"/>
    </ligand>
</feature>
<dbReference type="GO" id="GO:0046872">
    <property type="term" value="F:metal ion binding"/>
    <property type="evidence" value="ECO:0007669"/>
    <property type="project" value="UniProtKB-KW"/>
</dbReference>
<dbReference type="AlphaFoldDB" id="A0A0H5S279"/>
<dbReference type="SMART" id="SM00219">
    <property type="entry name" value="TyrKc"/>
    <property type="match status" value="1"/>
</dbReference>
<dbReference type="CDD" id="cd00192">
    <property type="entry name" value="PTKc"/>
    <property type="match status" value="1"/>
</dbReference>
<feature type="binding site" evidence="9">
    <location>
        <position position="487"/>
    </location>
    <ligand>
        <name>Mg(2+)</name>
        <dbReference type="ChEBI" id="CHEBI:18420"/>
    </ligand>
</feature>
<evidence type="ECO:0000256" key="3">
    <source>
        <dbReference type="ARBA" id="ARBA00022777"/>
    </source>
</evidence>
<feature type="compositionally biased region" description="Low complexity" evidence="13">
    <location>
        <begin position="138"/>
        <end position="147"/>
    </location>
</feature>
<evidence type="ECO:0000256" key="1">
    <source>
        <dbReference type="ARBA" id="ARBA00022679"/>
    </source>
</evidence>
<dbReference type="Gene3D" id="3.30.200.20">
    <property type="entry name" value="Phosphorylase Kinase, domain 1"/>
    <property type="match status" value="1"/>
</dbReference>
<evidence type="ECO:0000256" key="9">
    <source>
        <dbReference type="PIRSR" id="PIRSR000615-3"/>
    </source>
</evidence>
<evidence type="ECO:0000256" key="6">
    <source>
        <dbReference type="ARBA" id="ARBA00051245"/>
    </source>
</evidence>
<feature type="compositionally biased region" description="Low complexity" evidence="13">
    <location>
        <begin position="633"/>
        <end position="643"/>
    </location>
</feature>
<reference evidence="17" key="3">
    <citation type="submission" date="2019-04" db="EMBL/GenBank/DDBJ databases">
        <authorList>
            <person name="Howe K."/>
            <person name="Paulini M."/>
            <person name="Williams G."/>
        </authorList>
    </citation>
    <scope>NUCLEOTIDE SEQUENCE [LARGE SCALE GENOMIC DNA]</scope>
    <source>
        <strain evidence="17">FR3</strain>
    </source>
</reference>
<dbReference type="InterPro" id="IPR035849">
    <property type="entry name" value="Fes/Fps/Fer_SH2"/>
</dbReference>
<dbReference type="SUPFAM" id="SSF56112">
    <property type="entry name" value="Protein kinase-like (PK-like)"/>
    <property type="match status" value="1"/>
</dbReference>
<reference evidence="16 18" key="1">
    <citation type="journal article" date="2007" name="Science">
        <title>Draft genome of the filarial nematode parasite Brugia malayi.</title>
        <authorList>
            <person name="Ghedin E."/>
            <person name="Wang S."/>
            <person name="Spiro D."/>
            <person name="Caler E."/>
            <person name="Zhao Q."/>
            <person name="Crabtree J."/>
            <person name="Allen J.E."/>
            <person name="Delcher A.L."/>
            <person name="Guiliano D.B."/>
            <person name="Miranda-Saavedra D."/>
            <person name="Angiuoli S.V."/>
            <person name="Creasy T."/>
            <person name="Amedeo P."/>
            <person name="Haas B."/>
            <person name="El-Sayed N.M."/>
            <person name="Wortman J.R."/>
            <person name="Feldblyum T."/>
            <person name="Tallon L."/>
            <person name="Schatz M."/>
            <person name="Shumway M."/>
            <person name="Koo H."/>
            <person name="Salzberg S.L."/>
            <person name="Schobel S."/>
            <person name="Pertea M."/>
            <person name="Pop M."/>
            <person name="White O."/>
            <person name="Barton G.J."/>
            <person name="Carlow C.K."/>
            <person name="Crawford M.J."/>
            <person name="Daub J."/>
            <person name="Dimmic M.W."/>
            <person name="Estes C.F."/>
            <person name="Foster J.M."/>
            <person name="Ganatra M."/>
            <person name="Gregory W.F."/>
            <person name="Johnson N.M."/>
            <person name="Jin J."/>
            <person name="Komuniecki R."/>
            <person name="Korf I."/>
            <person name="Kumar S."/>
            <person name="Laney S."/>
            <person name="Li B.W."/>
            <person name="Li W."/>
            <person name="Lindblom T.H."/>
            <person name="Lustigman S."/>
            <person name="Ma D."/>
            <person name="Maina C.V."/>
            <person name="Martin D.M."/>
            <person name="McCarter J.P."/>
            <person name="McReynolds L."/>
            <person name="Mitreva M."/>
            <person name="Nutman T.B."/>
            <person name="Parkinson J."/>
            <person name="Peregrin-Alvarez J.M."/>
            <person name="Poole C."/>
            <person name="Ren Q."/>
            <person name="Saunders L."/>
            <person name="Sluder A.E."/>
            <person name="Smith K."/>
            <person name="Stanke M."/>
            <person name="Unnasch T.R."/>
            <person name="Ware J."/>
            <person name="Wei A.D."/>
            <person name="Weil G."/>
            <person name="Williams D.J."/>
            <person name="Zhang Y."/>
            <person name="Williams S.A."/>
            <person name="Fraser-Liggett C."/>
            <person name="Slatko B."/>
            <person name="Blaxter M.L."/>
            <person name="Scott A.L."/>
        </authorList>
    </citation>
    <scope>NUCLEOTIDE SEQUENCE</scope>
    <source>
        <strain evidence="16 18">FR3</strain>
    </source>
</reference>
<feature type="domain" description="Protein kinase" evidence="15">
    <location>
        <begin position="344"/>
        <end position="600"/>
    </location>
</feature>
<sequence>MLKKQRNLQDILQLKQLKNDEENAHENDNDKGKSNYKERLDSVKIDEENVTQPSVISMEKVEENESNRKVDEKVKSNETVNNLQLRTFENTTVTEGEKLKEILSTQNSQNENLLRIEPEKPLLQMSNIVQKDDSQILASSSSSHASSPVQTSPKIATTATATTTITTITKTKPLIKSPKIGSPATKSPIITMKTSPTKSAIARKGESVSKISMKSAKVITGAVTTIPSTFTGDDEDDYFHGFLPREDANMLCILDGDFLLRTTEVFSGEDRKLCLSVAWHGKHHIILHYDKLKNRYGIKPSRTFPTITDLVNYYAQHRFKILKERVLLKNPIVTQSWELKHQQLQLLQKLGEGAFGEVHSANLALTPRFHVKAAVKVLKCDAMTKEKVREAMCEVRMLRNLRHENIVRFYGVANRKEPLMIVMELVKEGALDVFLRKNGNNLSMKNKLLMIRDAAFGLAYLHSQNIMHRDLATRNCLYTGEIVKLSDFGMSTYGPQYKLQPTDKAPVRWIAPEVFRTLIYSFPSDTWAFFVMVWEIFNDATEPYAGWDRARVKAEVLKGSRLSIPPTVPNILQELCKKAWNADVSKRPTMHTVASVLMKLTTKNDISEKQANIIASTPKQTGRNMQMNHYKSKSSTSSANKSSLKLKKSSKRSSKRRAKKSRR</sequence>
<evidence type="ECO:0000259" key="14">
    <source>
        <dbReference type="PROSITE" id="PS50001"/>
    </source>
</evidence>
<feature type="active site" description="Proton acceptor" evidence="7">
    <location>
        <position position="470"/>
    </location>
</feature>
<evidence type="ECO:0000256" key="2">
    <source>
        <dbReference type="ARBA" id="ARBA00022741"/>
    </source>
</evidence>
<name>A0A0H5S279_BRUMA</name>
<feature type="region of interest" description="Disordered" evidence="13">
    <location>
        <begin position="134"/>
        <end position="155"/>
    </location>
</feature>
<dbReference type="OMA" id="VREAMCE"/>
<dbReference type="KEGG" id="bmy:BM_BM8738"/>
<proteinExistence type="inferred from homology"/>
<dbReference type="InterPro" id="IPR008266">
    <property type="entry name" value="Tyr_kinase_AS"/>
</dbReference>
<comment type="similarity">
    <text evidence="12">Belongs to the protein kinase superfamily. Tyr protein kinase family.</text>
</comment>
<dbReference type="STRING" id="6279.A0A0H5S279"/>
<dbReference type="SUPFAM" id="SSF55550">
    <property type="entry name" value="SH2 domain"/>
    <property type="match status" value="1"/>
</dbReference>
<evidence type="ECO:0000256" key="12">
    <source>
        <dbReference type="RuleBase" id="RU362096"/>
    </source>
</evidence>
<dbReference type="PROSITE" id="PS00107">
    <property type="entry name" value="PROTEIN_KINASE_ATP"/>
    <property type="match status" value="1"/>
</dbReference>
<dbReference type="SMART" id="SM00252">
    <property type="entry name" value="SH2"/>
    <property type="match status" value="1"/>
</dbReference>
<organism evidence="16">
    <name type="scientific">Brugia malayi</name>
    <name type="common">Filarial nematode worm</name>
    <dbReference type="NCBI Taxonomy" id="6279"/>
    <lineage>
        <taxon>Eukaryota</taxon>
        <taxon>Metazoa</taxon>
        <taxon>Ecdysozoa</taxon>
        <taxon>Nematoda</taxon>
        <taxon>Chromadorea</taxon>
        <taxon>Rhabditida</taxon>
        <taxon>Spirurina</taxon>
        <taxon>Spiruromorpha</taxon>
        <taxon>Filarioidea</taxon>
        <taxon>Onchocercidae</taxon>
        <taxon>Brugia</taxon>
    </lineage>
</organism>
<evidence type="ECO:0000256" key="10">
    <source>
        <dbReference type="PROSITE-ProRule" id="PRU00191"/>
    </source>
</evidence>
<dbReference type="Gene3D" id="3.30.505.10">
    <property type="entry name" value="SH2 domain"/>
    <property type="match status" value="1"/>
</dbReference>
<feature type="region of interest" description="Disordered" evidence="13">
    <location>
        <begin position="1"/>
        <end position="37"/>
    </location>
</feature>
<dbReference type="CTD" id="6100501"/>
<dbReference type="GO" id="GO:0005524">
    <property type="term" value="F:ATP binding"/>
    <property type="evidence" value="ECO:0007669"/>
    <property type="project" value="UniProtKB-UniRule"/>
</dbReference>
<dbReference type="Gene3D" id="1.10.510.10">
    <property type="entry name" value="Transferase(Phosphotransferase) domain 1"/>
    <property type="match status" value="1"/>
</dbReference>
<dbReference type="PRINTS" id="PR00109">
    <property type="entry name" value="TYRKINASE"/>
</dbReference>
<keyword evidence="2 8" id="KW-0547">Nucleotide-binding</keyword>
<evidence type="ECO:0000256" key="8">
    <source>
        <dbReference type="PIRSR" id="PIRSR000615-2"/>
    </source>
</evidence>
<feature type="compositionally biased region" description="Polar residues" evidence="13">
    <location>
        <begin position="611"/>
        <end position="629"/>
    </location>
</feature>
<dbReference type="RefSeq" id="XP_042930964.1">
    <property type="nucleotide sequence ID" value="XM_043075030.1"/>
</dbReference>
<dbReference type="InterPro" id="IPR020635">
    <property type="entry name" value="Tyr_kinase_cat_dom"/>
</dbReference>
<dbReference type="WormBase" id="Bm8738">
    <property type="protein sequence ID" value="BM22995"/>
    <property type="gene ID" value="WBGene00228999"/>
</dbReference>
<feature type="region of interest" description="Disordered" evidence="13">
    <location>
        <begin position="611"/>
        <end position="663"/>
    </location>
</feature>
<gene>
    <name evidence="16 19 20" type="ORF">Bm8738</name>
    <name evidence="17" type="ORF">BM_BM8738</name>
    <name evidence="16" type="ORF">BM_Bm8738</name>
</gene>
<dbReference type="GO" id="GO:0004715">
    <property type="term" value="F:non-membrane spanning protein tyrosine kinase activity"/>
    <property type="evidence" value="ECO:0007669"/>
    <property type="project" value="UniProtKB-EC"/>
</dbReference>
<protein>
    <recommendedName>
        <fullName evidence="12">Tyrosine-protein kinase</fullName>
        <ecNumber evidence="12">2.7.10.2</ecNumber>
    </recommendedName>
</protein>
<keyword evidence="9" id="KW-0460">Magnesium</keyword>
<evidence type="ECO:0000256" key="13">
    <source>
        <dbReference type="SAM" id="MobiDB-lite"/>
    </source>
</evidence>
<evidence type="ECO:0000256" key="7">
    <source>
        <dbReference type="PIRSR" id="PIRSR000615-1"/>
    </source>
</evidence>
<dbReference type="OrthoDB" id="339325at2759"/>
<accession>A0A0H5S279</accession>
<keyword evidence="10" id="KW-0727">SH2 domain</keyword>
<dbReference type="CDD" id="cd10361">
    <property type="entry name" value="SH2_Fps_family"/>
    <property type="match status" value="1"/>
</dbReference>